<dbReference type="RefSeq" id="WP_041095332.1">
    <property type="nucleotide sequence ID" value="NZ_JARTHD010000066.1"/>
</dbReference>
<accession>A0ABR5AVK0</accession>
<dbReference type="Pfam" id="PF08378">
    <property type="entry name" value="NERD"/>
    <property type="match status" value="1"/>
</dbReference>
<dbReference type="EMBL" id="JXLP01000009">
    <property type="protein sequence ID" value="KIL78630.1"/>
    <property type="molecule type" value="Genomic_DNA"/>
</dbReference>
<reference evidence="2 3" key="1">
    <citation type="submission" date="2015-01" db="EMBL/GenBank/DDBJ databases">
        <title>Genome Assembly of Bacillus badius MTCC 1458.</title>
        <authorList>
            <person name="Verma A."/>
            <person name="Khatri I."/>
            <person name="Mual P."/>
            <person name="Subramanian S."/>
            <person name="Krishnamurthi S."/>
        </authorList>
    </citation>
    <scope>NUCLEOTIDE SEQUENCE [LARGE SCALE GENOMIC DNA]</scope>
    <source>
        <strain evidence="2 3">MTCC 1458</strain>
    </source>
</reference>
<dbReference type="Proteomes" id="UP000031982">
    <property type="component" value="Unassembled WGS sequence"/>
</dbReference>
<dbReference type="InterPro" id="IPR011528">
    <property type="entry name" value="NERD"/>
</dbReference>
<organism evidence="2 3">
    <name type="scientific">Bacillus badius</name>
    <dbReference type="NCBI Taxonomy" id="1455"/>
    <lineage>
        <taxon>Bacteria</taxon>
        <taxon>Bacillati</taxon>
        <taxon>Bacillota</taxon>
        <taxon>Bacilli</taxon>
        <taxon>Bacillales</taxon>
        <taxon>Bacillaceae</taxon>
        <taxon>Pseudobacillus</taxon>
    </lineage>
</organism>
<sequence length="319" mass="36824">MIMKKRGIPLKIRKLEALARRLPDGHPKYRDIQAELERSRAGHRGEEALDYHLAFLRDREPMIFHGLRLLGDNGYFFQIDTLLLYPNMAVILETKNIAGTLFFEQAFHQLIRIQEAGEDVFSDPLLQVSRQKRQLQSWLAGQHFTDLPIAPLVVISFPSTKITADPHHKEAFRQVLHAAAIPEKIAALHLLHPVPVWTEQEREQAARRLLASHTPHHPDVLEKFQIVPAELFTGVQCPACRCLPMLRARGRWQCPRCRHQSCDAHVQALTDYSLLHERTITNRACREYLQLDSRSTATRLLKQLQLPYTGSLKDRKYLL</sequence>
<evidence type="ECO:0000259" key="1">
    <source>
        <dbReference type="PROSITE" id="PS50965"/>
    </source>
</evidence>
<feature type="domain" description="NERD" evidence="1">
    <location>
        <begin position="41"/>
        <end position="158"/>
    </location>
</feature>
<evidence type="ECO:0000313" key="2">
    <source>
        <dbReference type="EMBL" id="KIL78630.1"/>
    </source>
</evidence>
<keyword evidence="3" id="KW-1185">Reference proteome</keyword>
<comment type="caution">
    <text evidence="2">The sequence shown here is derived from an EMBL/GenBank/DDBJ whole genome shotgun (WGS) entry which is preliminary data.</text>
</comment>
<gene>
    <name evidence="2" type="ORF">SD77_4310</name>
</gene>
<dbReference type="PROSITE" id="PS50965">
    <property type="entry name" value="NERD"/>
    <property type="match status" value="1"/>
</dbReference>
<protein>
    <recommendedName>
        <fullName evidence="1">NERD domain-containing protein</fullName>
    </recommendedName>
</protein>
<evidence type="ECO:0000313" key="3">
    <source>
        <dbReference type="Proteomes" id="UP000031982"/>
    </source>
</evidence>
<proteinExistence type="predicted"/>
<name>A0ABR5AVK0_BACBA</name>